<gene>
    <name evidence="4" type="ORF">DFR47_10377</name>
</gene>
<protein>
    <submittedName>
        <fullName evidence="4">Fructuronate reductase</fullName>
    </submittedName>
</protein>
<dbReference type="SUPFAM" id="SSF51735">
    <property type="entry name" value="NAD(P)-binding Rossmann-fold domains"/>
    <property type="match status" value="1"/>
</dbReference>
<keyword evidence="1" id="KW-0560">Oxidoreductase</keyword>
<dbReference type="Gene3D" id="3.40.50.720">
    <property type="entry name" value="NAD(P)-binding Rossmann-like Domain"/>
    <property type="match status" value="1"/>
</dbReference>
<dbReference type="InterPro" id="IPR036291">
    <property type="entry name" value="NAD(P)-bd_dom_sf"/>
</dbReference>
<dbReference type="PANTHER" id="PTHR43362:SF1">
    <property type="entry name" value="MANNITOL DEHYDROGENASE 2-RELATED"/>
    <property type="match status" value="1"/>
</dbReference>
<feature type="domain" description="Mannitol dehydrogenase N-terminal" evidence="2">
    <location>
        <begin position="33"/>
        <end position="279"/>
    </location>
</feature>
<organism evidence="4 5">
    <name type="scientific">Pseudochrobactrum asaccharolyticum</name>
    <dbReference type="NCBI Taxonomy" id="354351"/>
    <lineage>
        <taxon>Bacteria</taxon>
        <taxon>Pseudomonadati</taxon>
        <taxon>Pseudomonadota</taxon>
        <taxon>Alphaproteobacteria</taxon>
        <taxon>Hyphomicrobiales</taxon>
        <taxon>Brucellaceae</taxon>
        <taxon>Pseudochrobactrum</taxon>
    </lineage>
</organism>
<dbReference type="InterPro" id="IPR050988">
    <property type="entry name" value="Mannitol_DH/Oxidoreductase"/>
</dbReference>
<dbReference type="OrthoDB" id="271711at2"/>
<reference evidence="4 5" key="1">
    <citation type="submission" date="2018-06" db="EMBL/GenBank/DDBJ databases">
        <title>Genomic Encyclopedia of Type Strains, Phase IV (KMG-IV): sequencing the most valuable type-strain genomes for metagenomic binning, comparative biology and taxonomic classification.</title>
        <authorList>
            <person name="Goeker M."/>
        </authorList>
    </citation>
    <scope>NUCLEOTIDE SEQUENCE [LARGE SCALE GENOMIC DNA]</scope>
    <source>
        <strain evidence="4 5">DSM 25619</strain>
    </source>
</reference>
<evidence type="ECO:0000259" key="3">
    <source>
        <dbReference type="Pfam" id="PF08125"/>
    </source>
</evidence>
<feature type="domain" description="Mannitol dehydrogenase C-terminal" evidence="3">
    <location>
        <begin position="287"/>
        <end position="479"/>
    </location>
</feature>
<dbReference type="Pfam" id="PF01232">
    <property type="entry name" value="Mannitol_dh"/>
    <property type="match status" value="1"/>
</dbReference>
<dbReference type="InterPro" id="IPR013118">
    <property type="entry name" value="Mannitol_DH_C"/>
</dbReference>
<dbReference type="SUPFAM" id="SSF48179">
    <property type="entry name" value="6-phosphogluconate dehydrogenase C-terminal domain-like"/>
    <property type="match status" value="1"/>
</dbReference>
<dbReference type="PANTHER" id="PTHR43362">
    <property type="entry name" value="MANNITOL DEHYDROGENASE DSF1-RELATED"/>
    <property type="match status" value="1"/>
</dbReference>
<proteinExistence type="predicted"/>
<keyword evidence="5" id="KW-1185">Reference proteome</keyword>
<evidence type="ECO:0000256" key="1">
    <source>
        <dbReference type="ARBA" id="ARBA00023002"/>
    </source>
</evidence>
<comment type="caution">
    <text evidence="4">The sequence shown here is derived from an EMBL/GenBank/DDBJ whole genome shotgun (WGS) entry which is preliminary data.</text>
</comment>
<dbReference type="InterPro" id="IPR008927">
    <property type="entry name" value="6-PGluconate_DH-like_C_sf"/>
</dbReference>
<dbReference type="AlphaFoldDB" id="A0A366E1W6"/>
<dbReference type="RefSeq" id="WP_113944068.1">
    <property type="nucleotide sequence ID" value="NZ_JBHEEG010000008.1"/>
</dbReference>
<dbReference type="InterPro" id="IPR013328">
    <property type="entry name" value="6PGD_dom2"/>
</dbReference>
<dbReference type="Proteomes" id="UP000252893">
    <property type="component" value="Unassembled WGS sequence"/>
</dbReference>
<evidence type="ECO:0000313" key="5">
    <source>
        <dbReference type="Proteomes" id="UP000252893"/>
    </source>
</evidence>
<dbReference type="GO" id="GO:0016616">
    <property type="term" value="F:oxidoreductase activity, acting on the CH-OH group of donors, NAD or NADP as acceptor"/>
    <property type="evidence" value="ECO:0007669"/>
    <property type="project" value="TreeGrafter"/>
</dbReference>
<accession>A0A366E1W6</accession>
<dbReference type="InterPro" id="IPR013131">
    <property type="entry name" value="Mannitol_DH_N"/>
</dbReference>
<evidence type="ECO:0000313" key="4">
    <source>
        <dbReference type="EMBL" id="RBO95514.1"/>
    </source>
</evidence>
<sequence>MTGTLNSLSDRTLTDVPATVGKPAYDRSQLKTGIIHLGIGAFHRAHQAVYTENILQDDPSWGITGVSLRSPDTRDALAPQDYLYSVAVRDGAGEKLHVIGCLTDILVAPENPEAVLQAMCQPDIRIVTLTVTEKGYCYAPSSRTLDESNSDIIHDLKHPHAPRSAPGFLVEAIRRRHASGLQPFTVLSCDNLPANGETLKRVTVRLAALTNPELGRFIAEHVAFPSSMIDRIVPATTDQDRASVSRALNVKDQWPVCTEPFSQWVIEDHFPSGRPSWEKSGASFVRDVAAFELMKLRLLNGSHSTLAYLGFLAGHETVSATMAAAGFKTFIRAMMDEEITPTLPALPDFDLSTYKDQLIERFCNPALHHRTAQIAMDGSQKLPQRLLNTIHNRLLAGQSFDRLALGVAAWMRFVTGKDEHGQVIDIRDPLRDQLLRATAGLTTTQDILSALLAFDSIFAPEFTQNAHFKSVILQQLETLLTNGAAKTVQNFKPASTKT</sequence>
<dbReference type="EMBL" id="QNRH01000003">
    <property type="protein sequence ID" value="RBO95514.1"/>
    <property type="molecule type" value="Genomic_DNA"/>
</dbReference>
<dbReference type="PRINTS" id="PR00084">
    <property type="entry name" value="MTLDHDRGNASE"/>
</dbReference>
<dbReference type="InterPro" id="IPR000669">
    <property type="entry name" value="Mannitol_DH"/>
</dbReference>
<dbReference type="Pfam" id="PF08125">
    <property type="entry name" value="Mannitol_dh_C"/>
    <property type="match status" value="1"/>
</dbReference>
<name>A0A366E1W6_9HYPH</name>
<dbReference type="Gene3D" id="1.10.1040.10">
    <property type="entry name" value="N-(1-d-carboxylethyl)-l-norvaline Dehydrogenase, domain 2"/>
    <property type="match status" value="1"/>
</dbReference>
<evidence type="ECO:0000259" key="2">
    <source>
        <dbReference type="Pfam" id="PF01232"/>
    </source>
</evidence>